<keyword evidence="6" id="KW-1185">Reference proteome</keyword>
<evidence type="ECO:0000256" key="1">
    <source>
        <dbReference type="PROSITE-ProRule" id="PRU00285"/>
    </source>
</evidence>
<dbReference type="InterPro" id="IPR002068">
    <property type="entry name" value="A-crystallin/Hsp20_dom"/>
</dbReference>
<dbReference type="AlphaFoldDB" id="A0A1R2D0Y7"/>
<dbReference type="PANTHER" id="PTHR34726:SF3">
    <property type="entry name" value="GUANYLATE-BINDING PROTEIN N-TERMINAL DOMAIN-CONTAINING PROTEIN-RELATED"/>
    <property type="match status" value="1"/>
</dbReference>
<evidence type="ECO:0000256" key="2">
    <source>
        <dbReference type="RuleBase" id="RU003616"/>
    </source>
</evidence>
<organism evidence="5 6">
    <name type="scientific">Stentor coeruleus</name>
    <dbReference type="NCBI Taxonomy" id="5963"/>
    <lineage>
        <taxon>Eukaryota</taxon>
        <taxon>Sar</taxon>
        <taxon>Alveolata</taxon>
        <taxon>Ciliophora</taxon>
        <taxon>Postciliodesmatophora</taxon>
        <taxon>Heterotrichea</taxon>
        <taxon>Heterotrichida</taxon>
        <taxon>Stentoridae</taxon>
        <taxon>Stentor</taxon>
    </lineage>
</organism>
<comment type="similarity">
    <text evidence="1 2">Belongs to the small heat shock protein (HSP20) family.</text>
</comment>
<dbReference type="Pfam" id="PF00011">
    <property type="entry name" value="HSP20"/>
    <property type="match status" value="1"/>
</dbReference>
<dbReference type="CDD" id="cd06464">
    <property type="entry name" value="ACD_sHsps-like"/>
    <property type="match status" value="1"/>
</dbReference>
<evidence type="ECO:0000313" key="5">
    <source>
        <dbReference type="EMBL" id="OMJ94906.1"/>
    </source>
</evidence>
<dbReference type="Gene3D" id="3.40.50.300">
    <property type="entry name" value="P-loop containing nucleotide triphosphate hydrolases"/>
    <property type="match status" value="1"/>
</dbReference>
<feature type="coiled-coil region" evidence="3">
    <location>
        <begin position="71"/>
        <end position="130"/>
    </location>
</feature>
<dbReference type="OrthoDB" id="2135133at2759"/>
<dbReference type="EMBL" id="MPUH01000019">
    <property type="protein sequence ID" value="OMJ94906.1"/>
    <property type="molecule type" value="Genomic_DNA"/>
</dbReference>
<dbReference type="SUPFAM" id="SSF49764">
    <property type="entry name" value="HSP20-like chaperones"/>
    <property type="match status" value="1"/>
</dbReference>
<dbReference type="InterPro" id="IPR006073">
    <property type="entry name" value="GTP-bd"/>
</dbReference>
<dbReference type="Proteomes" id="UP000187209">
    <property type="component" value="Unassembled WGS sequence"/>
</dbReference>
<dbReference type="PANTHER" id="PTHR34726">
    <property type="entry name" value="GBP DOMAIN-CONTAINING PROTEIN"/>
    <property type="match status" value="1"/>
</dbReference>
<gene>
    <name evidence="5" type="ORF">SteCoe_1763</name>
</gene>
<comment type="caution">
    <text evidence="5">The sequence shown here is derived from an EMBL/GenBank/DDBJ whole genome shotgun (WGS) entry which is preliminary data.</text>
</comment>
<dbReference type="PROSITE" id="PS01031">
    <property type="entry name" value="SHSP"/>
    <property type="match status" value="1"/>
</dbReference>
<sequence length="623" mass="72247">MVEILTKELEKLKADNLSLKKTETLLAYSQNKELKLQEQIALMTKETEELKLLSKAKDKKIEELTFQSAYINNLLNETNELVQKSTEKEKNLYVEIHNWSEYSSNLKNQVEELTEENSHLKSTIQILETEFQVYKQNFITSKDNEINQKILSDSNQKQIKEVEIYNLAINELKIQKQKLETKINQLSLQCEENYDICSSESNEGKYDCIININSFSDLATEGWELEFPCKPDNTEINSKNYYKLYGNSQAFLSVTGAYDKGKTFLLNKLCSSKFLSSKKIETKGLSFKSTRIEQTTDIIIIDTAGTHSPVKNYKQLALKKDTEKRIRDLVFLLSDFFIFVVNDYTTLDQELLDKLEKQVKGFKSKAFKEIVVVHNLKDVYNEDDCEKAWQKQILSLYDTSTEAKLNITTVDSESEVKWLKTRFSRHLVIVNDRCLYGKTINENSIKLLKMWVQTECASHKNKNLFEELFIILSKDIKNSIKIEDRDQGNNNYEMFQDADFICDNSKYYLKNSKFSKETLNVTNNQFDPDIDLVKNPNEMIVIIDTPGVDEDQLDLKVSKNELIVSGTREQDYDGVSQYTTRTFGAFTLKIKIPRDYDSRNGKKVYKDGTLRIEFPADSGPIKL</sequence>
<reference evidence="5 6" key="1">
    <citation type="submission" date="2016-11" db="EMBL/GenBank/DDBJ databases">
        <title>The macronuclear genome of Stentor coeruleus: a giant cell with tiny introns.</title>
        <authorList>
            <person name="Slabodnick M."/>
            <person name="Ruby J.G."/>
            <person name="Reiff S.B."/>
            <person name="Swart E.C."/>
            <person name="Gosai S."/>
            <person name="Prabakaran S."/>
            <person name="Witkowska E."/>
            <person name="Larue G.E."/>
            <person name="Fisher S."/>
            <person name="Freeman R.M."/>
            <person name="Gunawardena J."/>
            <person name="Chu W."/>
            <person name="Stover N.A."/>
            <person name="Gregory B.D."/>
            <person name="Nowacki M."/>
            <person name="Derisi J."/>
            <person name="Roy S.W."/>
            <person name="Marshall W.F."/>
            <person name="Sood P."/>
        </authorList>
    </citation>
    <scope>NUCLEOTIDE SEQUENCE [LARGE SCALE GENOMIC DNA]</scope>
    <source>
        <strain evidence="5">WM001</strain>
    </source>
</reference>
<dbReference type="InterPro" id="IPR008978">
    <property type="entry name" value="HSP20-like_chaperone"/>
</dbReference>
<keyword evidence="3" id="KW-0175">Coiled coil</keyword>
<dbReference type="InterPro" id="IPR027417">
    <property type="entry name" value="P-loop_NTPase"/>
</dbReference>
<accession>A0A1R2D0Y7</accession>
<proteinExistence type="inferred from homology"/>
<name>A0A1R2D0Y7_9CILI</name>
<dbReference type="CDD" id="cd00882">
    <property type="entry name" value="Ras_like_GTPase"/>
    <property type="match status" value="1"/>
</dbReference>
<feature type="coiled-coil region" evidence="3">
    <location>
        <begin position="162"/>
        <end position="189"/>
    </location>
</feature>
<feature type="domain" description="SHSP" evidence="4">
    <location>
        <begin position="521"/>
        <end position="623"/>
    </location>
</feature>
<dbReference type="SUPFAM" id="SSF52540">
    <property type="entry name" value="P-loop containing nucleoside triphosphate hydrolases"/>
    <property type="match status" value="1"/>
</dbReference>
<dbReference type="Pfam" id="PF01926">
    <property type="entry name" value="MMR_HSR1"/>
    <property type="match status" value="1"/>
</dbReference>
<dbReference type="GO" id="GO:0005525">
    <property type="term" value="F:GTP binding"/>
    <property type="evidence" value="ECO:0007669"/>
    <property type="project" value="InterPro"/>
</dbReference>
<evidence type="ECO:0000259" key="4">
    <source>
        <dbReference type="PROSITE" id="PS01031"/>
    </source>
</evidence>
<evidence type="ECO:0000256" key="3">
    <source>
        <dbReference type="SAM" id="Coils"/>
    </source>
</evidence>
<dbReference type="Gene3D" id="2.60.40.790">
    <property type="match status" value="1"/>
</dbReference>
<evidence type="ECO:0000313" key="6">
    <source>
        <dbReference type="Proteomes" id="UP000187209"/>
    </source>
</evidence>
<protein>
    <recommendedName>
        <fullName evidence="4">SHSP domain-containing protein</fullName>
    </recommendedName>
</protein>